<evidence type="ECO:0008006" key="8">
    <source>
        <dbReference type="Google" id="ProtNLM"/>
    </source>
</evidence>
<evidence type="ECO:0000313" key="7">
    <source>
        <dbReference type="Proteomes" id="UP000701702"/>
    </source>
</evidence>
<dbReference type="PANTHER" id="PTHR37419:SF1">
    <property type="entry name" value="SERINE_THREONINE-PROTEIN KINASE TOXIN HIPA"/>
    <property type="match status" value="1"/>
</dbReference>
<dbReference type="Pfam" id="PF07804">
    <property type="entry name" value="HipA_C"/>
    <property type="match status" value="1"/>
</dbReference>
<evidence type="ECO:0000256" key="2">
    <source>
        <dbReference type="ARBA" id="ARBA00022679"/>
    </source>
</evidence>
<dbReference type="Gene3D" id="1.10.1070.20">
    <property type="match status" value="1"/>
</dbReference>
<gene>
    <name evidence="6" type="ORF">LMG23994_03574</name>
</gene>
<dbReference type="InterPro" id="IPR052028">
    <property type="entry name" value="HipA_Ser/Thr_kinase"/>
</dbReference>
<evidence type="ECO:0000259" key="4">
    <source>
        <dbReference type="Pfam" id="PF07804"/>
    </source>
</evidence>
<proteinExistence type="inferred from homology"/>
<evidence type="ECO:0000256" key="1">
    <source>
        <dbReference type="ARBA" id="ARBA00010164"/>
    </source>
</evidence>
<dbReference type="EMBL" id="CAJZAF010000019">
    <property type="protein sequence ID" value="CAG9177082.1"/>
    <property type="molecule type" value="Genomic_DNA"/>
</dbReference>
<feature type="domain" description="HipA N-terminal subdomain 1" evidence="5">
    <location>
        <begin position="10"/>
        <end position="126"/>
    </location>
</feature>
<sequence length="453" mass="49522">MSFELHPRYLEVHLHGRLCGFLCEAGGNTRFVPTDEYRGDNERYTLSLSITLPTEIGREATSAVFDNAFHPAIYNTGGELPPYFAGLLPEGELRKRLESTRTNPEDKDDFGVLASAGNDLPGAIVVKPADVRALPGYMRTYGVTGGADNLEIAVVEGATEGAASVSGVQNKLALSTMRKGERYTLPTKGKVSDIIAKLPAKNDDSQVFNEYVSMHLAAAAGVNIAPIQVLPMSSIDVPDLADLMGKGLHYLAVERFDRAADGGLLHAEDGCQLLGRMPNRKYAKREEYIRLLAALYRLSPKGFENVRQFFLRQAVNTLIGNSDAHLKNFSVIYRDRKLPELSPAYDIVCVAALPNFTSYGQNVAIDEFQRKETLDLYEDIADKAGIPRRIATAAVKEAVSMAHAHWPGLLEKMGASQALRDVIAERLENLPLAKVGRPTRKGGLTGHAMISNR</sequence>
<dbReference type="Proteomes" id="UP000701702">
    <property type="component" value="Unassembled WGS sequence"/>
</dbReference>
<dbReference type="RefSeq" id="WP_224004003.1">
    <property type="nucleotide sequence ID" value="NZ_CAJZAF010000019.1"/>
</dbReference>
<keyword evidence="2" id="KW-0808">Transferase</keyword>
<organism evidence="6 7">
    <name type="scientific">Cupriavidus pinatubonensis</name>
    <dbReference type="NCBI Taxonomy" id="248026"/>
    <lineage>
        <taxon>Bacteria</taxon>
        <taxon>Pseudomonadati</taxon>
        <taxon>Pseudomonadota</taxon>
        <taxon>Betaproteobacteria</taxon>
        <taxon>Burkholderiales</taxon>
        <taxon>Burkholderiaceae</taxon>
        <taxon>Cupriavidus</taxon>
    </lineage>
</organism>
<keyword evidence="7" id="KW-1185">Reference proteome</keyword>
<keyword evidence="3" id="KW-0418">Kinase</keyword>
<evidence type="ECO:0000259" key="5">
    <source>
        <dbReference type="Pfam" id="PF13657"/>
    </source>
</evidence>
<comment type="caution">
    <text evidence="6">The sequence shown here is derived from an EMBL/GenBank/DDBJ whole genome shotgun (WGS) entry which is preliminary data.</text>
</comment>
<feature type="domain" description="HipA-like C-terminal" evidence="4">
    <location>
        <begin position="164"/>
        <end position="406"/>
    </location>
</feature>
<reference evidence="6 7" key="1">
    <citation type="submission" date="2021-08" db="EMBL/GenBank/DDBJ databases">
        <authorList>
            <person name="Peeters C."/>
        </authorList>
    </citation>
    <scope>NUCLEOTIDE SEQUENCE [LARGE SCALE GENOMIC DNA]</scope>
    <source>
        <strain evidence="6 7">LMG 23994</strain>
    </source>
</reference>
<name>A0ABM8XAM7_9BURK</name>
<dbReference type="InterPro" id="IPR017508">
    <property type="entry name" value="HipA_N1"/>
</dbReference>
<protein>
    <recommendedName>
        <fullName evidence="8">HipA protein</fullName>
    </recommendedName>
</protein>
<evidence type="ECO:0000313" key="6">
    <source>
        <dbReference type="EMBL" id="CAG9177082.1"/>
    </source>
</evidence>
<accession>A0ABM8XAM7</accession>
<evidence type="ECO:0000256" key="3">
    <source>
        <dbReference type="ARBA" id="ARBA00022777"/>
    </source>
</evidence>
<dbReference type="PANTHER" id="PTHR37419">
    <property type="entry name" value="SERINE/THREONINE-PROTEIN KINASE TOXIN HIPA"/>
    <property type="match status" value="1"/>
</dbReference>
<dbReference type="InterPro" id="IPR012893">
    <property type="entry name" value="HipA-like_C"/>
</dbReference>
<comment type="similarity">
    <text evidence="1">Belongs to the HipA Ser/Thr kinase family.</text>
</comment>
<dbReference type="Pfam" id="PF13657">
    <property type="entry name" value="Couple_hipA"/>
    <property type="match status" value="1"/>
</dbReference>